<dbReference type="AlphaFoldDB" id="A0A7W6NJR5"/>
<name>A0A7W6NJR5_9HYPH</name>
<comment type="caution">
    <text evidence="2">The sequence shown here is derived from an EMBL/GenBank/DDBJ whole genome shotgun (WGS) entry which is preliminary data.</text>
</comment>
<accession>A0A7W6NJR5</accession>
<organism evidence="2 3">
    <name type="scientific">Gellertiella hungarica</name>
    <dbReference type="NCBI Taxonomy" id="1572859"/>
    <lineage>
        <taxon>Bacteria</taxon>
        <taxon>Pseudomonadati</taxon>
        <taxon>Pseudomonadota</taxon>
        <taxon>Alphaproteobacteria</taxon>
        <taxon>Hyphomicrobiales</taxon>
        <taxon>Rhizobiaceae</taxon>
        <taxon>Gellertiella</taxon>
    </lineage>
</organism>
<evidence type="ECO:0000313" key="2">
    <source>
        <dbReference type="EMBL" id="MBB4064028.1"/>
    </source>
</evidence>
<gene>
    <name evidence="2" type="ORF">GGR23_001205</name>
</gene>
<feature type="compositionally biased region" description="Low complexity" evidence="1">
    <location>
        <begin position="7"/>
        <end position="20"/>
    </location>
</feature>
<protein>
    <submittedName>
        <fullName evidence="2">Uncharacterized protein</fullName>
    </submittedName>
</protein>
<proteinExistence type="predicted"/>
<evidence type="ECO:0000313" key="3">
    <source>
        <dbReference type="Proteomes" id="UP000528286"/>
    </source>
</evidence>
<dbReference type="Proteomes" id="UP000528286">
    <property type="component" value="Unassembled WGS sequence"/>
</dbReference>
<reference evidence="2 3" key="1">
    <citation type="submission" date="2020-08" db="EMBL/GenBank/DDBJ databases">
        <title>Genomic Encyclopedia of Type Strains, Phase IV (KMG-IV): sequencing the most valuable type-strain genomes for metagenomic binning, comparative biology and taxonomic classification.</title>
        <authorList>
            <person name="Goeker M."/>
        </authorList>
    </citation>
    <scope>NUCLEOTIDE SEQUENCE [LARGE SCALE GENOMIC DNA]</scope>
    <source>
        <strain evidence="2 3">DSM 29853</strain>
    </source>
</reference>
<evidence type="ECO:0000256" key="1">
    <source>
        <dbReference type="SAM" id="MobiDB-lite"/>
    </source>
</evidence>
<dbReference type="EMBL" id="JACIEZ010000002">
    <property type="protein sequence ID" value="MBB4064028.1"/>
    <property type="molecule type" value="Genomic_DNA"/>
</dbReference>
<feature type="region of interest" description="Disordered" evidence="1">
    <location>
        <begin position="1"/>
        <end position="20"/>
    </location>
</feature>
<dbReference type="RefSeq" id="WP_183365270.1">
    <property type="nucleotide sequence ID" value="NZ_JACIEZ010000002.1"/>
</dbReference>
<sequence length="109" mass="11844">MAKRSTKTVPAPVEAAPAPETTYLPSPVATLLSTPKTRAEIALRDAVRSRLLAVEASVGEFIQEKQAEGFSMQEIDQLYAVELPISLAYQTDGGRIRVRCDAQIVERAS</sequence>
<keyword evidence="3" id="KW-1185">Reference proteome</keyword>